<name>A0A7K1U4U6_9BACT</name>
<organism evidence="2 3">
    <name type="scientific">Chitinophaga tropicalis</name>
    <dbReference type="NCBI Taxonomy" id="2683588"/>
    <lineage>
        <taxon>Bacteria</taxon>
        <taxon>Pseudomonadati</taxon>
        <taxon>Bacteroidota</taxon>
        <taxon>Chitinophagia</taxon>
        <taxon>Chitinophagales</taxon>
        <taxon>Chitinophagaceae</taxon>
        <taxon>Chitinophaga</taxon>
    </lineage>
</organism>
<keyword evidence="1" id="KW-0472">Membrane</keyword>
<feature type="transmembrane region" description="Helical" evidence="1">
    <location>
        <begin position="93"/>
        <end position="113"/>
    </location>
</feature>
<feature type="transmembrane region" description="Helical" evidence="1">
    <location>
        <begin position="61"/>
        <end position="81"/>
    </location>
</feature>
<gene>
    <name evidence="2" type="ORF">GO493_14020</name>
</gene>
<protein>
    <submittedName>
        <fullName evidence="2">Uncharacterized protein</fullName>
    </submittedName>
</protein>
<dbReference type="EMBL" id="WRXN01000005">
    <property type="protein sequence ID" value="MVT09383.1"/>
    <property type="molecule type" value="Genomic_DNA"/>
</dbReference>
<evidence type="ECO:0000313" key="2">
    <source>
        <dbReference type="EMBL" id="MVT09383.1"/>
    </source>
</evidence>
<accession>A0A7K1U4U6</accession>
<evidence type="ECO:0000256" key="1">
    <source>
        <dbReference type="SAM" id="Phobius"/>
    </source>
</evidence>
<sequence>MLIPNHVLYLGFKSQIPEVEQKMVYQEKIFTYVLSIILLLMNVAEMLSSRQDRFWVRFGKSVFTVVLSYAAGAIIFLLMDTREWNMYLYYRDIPAGFFICVTLGMLILLLGFLQAMRPFLLAKLNNRFVENYIPAWLRFDR</sequence>
<evidence type="ECO:0000313" key="3">
    <source>
        <dbReference type="Proteomes" id="UP000461730"/>
    </source>
</evidence>
<dbReference type="Proteomes" id="UP000461730">
    <property type="component" value="Unassembled WGS sequence"/>
</dbReference>
<keyword evidence="3" id="KW-1185">Reference proteome</keyword>
<dbReference type="AlphaFoldDB" id="A0A7K1U4U6"/>
<proteinExistence type="predicted"/>
<dbReference type="RefSeq" id="WP_157306830.1">
    <property type="nucleotide sequence ID" value="NZ_WRXN01000005.1"/>
</dbReference>
<keyword evidence="1" id="KW-0812">Transmembrane</keyword>
<keyword evidence="1" id="KW-1133">Transmembrane helix</keyword>
<reference evidence="2 3" key="1">
    <citation type="submission" date="2019-12" db="EMBL/GenBank/DDBJ databases">
        <title>Chitinophaga sp. strain ysch24 (GDMCC 1.1355), whole genome shotgun sequence.</title>
        <authorList>
            <person name="Zhang X."/>
        </authorList>
    </citation>
    <scope>NUCLEOTIDE SEQUENCE [LARGE SCALE GENOMIC DNA]</scope>
    <source>
        <strain evidence="3">ysch24</strain>
    </source>
</reference>
<comment type="caution">
    <text evidence="2">The sequence shown here is derived from an EMBL/GenBank/DDBJ whole genome shotgun (WGS) entry which is preliminary data.</text>
</comment>
<feature type="transmembrane region" description="Helical" evidence="1">
    <location>
        <begin position="29"/>
        <end position="49"/>
    </location>
</feature>